<proteinExistence type="predicted"/>
<keyword evidence="2" id="KW-1185">Reference proteome</keyword>
<organism evidence="1 2">
    <name type="scientific">Stylosanthes scabra</name>
    <dbReference type="NCBI Taxonomy" id="79078"/>
    <lineage>
        <taxon>Eukaryota</taxon>
        <taxon>Viridiplantae</taxon>
        <taxon>Streptophyta</taxon>
        <taxon>Embryophyta</taxon>
        <taxon>Tracheophyta</taxon>
        <taxon>Spermatophyta</taxon>
        <taxon>Magnoliopsida</taxon>
        <taxon>eudicotyledons</taxon>
        <taxon>Gunneridae</taxon>
        <taxon>Pentapetalae</taxon>
        <taxon>rosids</taxon>
        <taxon>fabids</taxon>
        <taxon>Fabales</taxon>
        <taxon>Fabaceae</taxon>
        <taxon>Papilionoideae</taxon>
        <taxon>50 kb inversion clade</taxon>
        <taxon>dalbergioids sensu lato</taxon>
        <taxon>Dalbergieae</taxon>
        <taxon>Pterocarpus clade</taxon>
        <taxon>Stylosanthes</taxon>
    </lineage>
</organism>
<sequence length="117" mass="12944">MFASHGRILTNQVMQLYVQILDTQTATPGASPSDSRPAVYAPMMADPVDVIPPPEHTESQSPTTRIQVTLRRAVPDRAIMSLCRLHHHFHTLHLDAMEEEQLTNIGVGGDDYDLDGV</sequence>
<reference evidence="1 2" key="1">
    <citation type="journal article" date="2023" name="Plants (Basel)">
        <title>Bridging the Gap: Combining Genomics and Transcriptomics Approaches to Understand Stylosanthes scabra, an Orphan Legume from the Brazilian Caatinga.</title>
        <authorList>
            <person name="Ferreira-Neto J.R.C."/>
            <person name="da Silva M.D."/>
            <person name="Binneck E."/>
            <person name="de Melo N.F."/>
            <person name="da Silva R.H."/>
            <person name="de Melo A.L.T.M."/>
            <person name="Pandolfi V."/>
            <person name="Bustamante F.O."/>
            <person name="Brasileiro-Vidal A.C."/>
            <person name="Benko-Iseppon A.M."/>
        </authorList>
    </citation>
    <scope>NUCLEOTIDE SEQUENCE [LARGE SCALE GENOMIC DNA]</scope>
    <source>
        <tissue evidence="1">Leaves</tissue>
    </source>
</reference>
<name>A0ABU6XX76_9FABA</name>
<protein>
    <submittedName>
        <fullName evidence="1">Uncharacterized protein</fullName>
    </submittedName>
</protein>
<comment type="caution">
    <text evidence="1">The sequence shown here is derived from an EMBL/GenBank/DDBJ whole genome shotgun (WGS) entry which is preliminary data.</text>
</comment>
<gene>
    <name evidence="1" type="ORF">PIB30_104207</name>
</gene>
<accession>A0ABU6XX76</accession>
<evidence type="ECO:0000313" key="2">
    <source>
        <dbReference type="Proteomes" id="UP001341840"/>
    </source>
</evidence>
<dbReference type="Proteomes" id="UP001341840">
    <property type="component" value="Unassembled WGS sequence"/>
</dbReference>
<evidence type="ECO:0000313" key="1">
    <source>
        <dbReference type="EMBL" id="MED6202324.1"/>
    </source>
</evidence>
<dbReference type="EMBL" id="JASCZI010214996">
    <property type="protein sequence ID" value="MED6202324.1"/>
    <property type="molecule type" value="Genomic_DNA"/>
</dbReference>